<evidence type="ECO:0000313" key="2">
    <source>
        <dbReference type="Proteomes" id="UP000192582"/>
    </source>
</evidence>
<dbReference type="Proteomes" id="UP000192582">
    <property type="component" value="Unassembled WGS sequence"/>
</dbReference>
<dbReference type="AlphaFoldDB" id="A0A1W1USP4"/>
<dbReference type="STRING" id="695939.SAMN00790413_04977"/>
<organism evidence="1 2">
    <name type="scientific">Deinococcus hopiensis KR-140</name>
    <dbReference type="NCBI Taxonomy" id="695939"/>
    <lineage>
        <taxon>Bacteria</taxon>
        <taxon>Thermotogati</taxon>
        <taxon>Deinococcota</taxon>
        <taxon>Deinococci</taxon>
        <taxon>Deinococcales</taxon>
        <taxon>Deinococcaceae</taxon>
        <taxon>Deinococcus</taxon>
    </lineage>
</organism>
<name>A0A1W1USP4_9DEIO</name>
<evidence type="ECO:0000313" key="1">
    <source>
        <dbReference type="EMBL" id="SMB84050.1"/>
    </source>
</evidence>
<dbReference type="RefSeq" id="WP_139806621.1">
    <property type="nucleotide sequence ID" value="NZ_FWWU01000007.1"/>
</dbReference>
<keyword evidence="2" id="KW-1185">Reference proteome</keyword>
<accession>A0A1W1USP4</accession>
<sequence>MSKKTPTAEQVATAIFQAQGRFDVPRPCDEASFLDFVNDVGAEVARSNFEKIMGMLSWGKSLEEVTKKLKEGQ</sequence>
<gene>
    <name evidence="1" type="ORF">SAMN00790413_04977</name>
</gene>
<proteinExistence type="predicted"/>
<dbReference type="EMBL" id="FWWU01000007">
    <property type="protein sequence ID" value="SMB84050.1"/>
    <property type="molecule type" value="Genomic_DNA"/>
</dbReference>
<protein>
    <submittedName>
        <fullName evidence="1">Uncharacterized protein</fullName>
    </submittedName>
</protein>
<reference evidence="1 2" key="1">
    <citation type="submission" date="2017-04" db="EMBL/GenBank/DDBJ databases">
        <authorList>
            <person name="Afonso C.L."/>
            <person name="Miller P.J."/>
            <person name="Scott M.A."/>
            <person name="Spackman E."/>
            <person name="Goraichik I."/>
            <person name="Dimitrov K.M."/>
            <person name="Suarez D.L."/>
            <person name="Swayne D.E."/>
        </authorList>
    </citation>
    <scope>NUCLEOTIDE SEQUENCE [LARGE SCALE GENOMIC DNA]</scope>
    <source>
        <strain evidence="1 2">KR-140</strain>
    </source>
</reference>